<protein>
    <recommendedName>
        <fullName evidence="4">Lipoprotein</fullName>
    </recommendedName>
</protein>
<accession>A0A2S7I8F1</accession>
<proteinExistence type="predicted"/>
<dbReference type="EMBL" id="PTPZ01000001">
    <property type="protein sequence ID" value="PPZ92847.1"/>
    <property type="molecule type" value="Genomic_DNA"/>
</dbReference>
<feature type="region of interest" description="Disordered" evidence="1">
    <location>
        <begin position="27"/>
        <end position="56"/>
    </location>
</feature>
<comment type="caution">
    <text evidence="2">The sequence shown here is derived from an EMBL/GenBank/DDBJ whole genome shotgun (WGS) entry which is preliminary data.</text>
</comment>
<organism evidence="2 3">
    <name type="scientific">Cloacibacterium normanense</name>
    <dbReference type="NCBI Taxonomy" id="237258"/>
    <lineage>
        <taxon>Bacteria</taxon>
        <taxon>Pseudomonadati</taxon>
        <taxon>Bacteroidota</taxon>
        <taxon>Flavobacteriia</taxon>
        <taxon>Flavobacteriales</taxon>
        <taxon>Weeksellaceae</taxon>
    </lineage>
</organism>
<reference evidence="2 3" key="1">
    <citation type="submission" date="2018-02" db="EMBL/GenBank/DDBJ databases">
        <title>Draft genome sequence of bacterial isolates from marine environment.</title>
        <authorList>
            <person name="Singh S.K."/>
            <person name="Hill R."/>
            <person name="Major S."/>
            <person name="Cai H."/>
            <person name="Li Y."/>
        </authorList>
    </citation>
    <scope>NUCLEOTIDE SEQUENCE [LARGE SCALE GENOMIC DNA]</scope>
    <source>
        <strain evidence="2 3">IMET F</strain>
    </source>
</reference>
<dbReference type="AlphaFoldDB" id="A0A2S7I8F1"/>
<sequence>MKSIIVSTAFLLFLLGSCKKRENKNETVEADSIMTQDSLVSGTSPQSPDTDTTRIMDSTAYDLDSIKKSK</sequence>
<name>A0A2S7I8F1_9FLAO</name>
<gene>
    <name evidence="2" type="ORF">C3729_02245</name>
</gene>
<evidence type="ECO:0000313" key="3">
    <source>
        <dbReference type="Proteomes" id="UP000238565"/>
    </source>
</evidence>
<dbReference type="Proteomes" id="UP000238565">
    <property type="component" value="Unassembled WGS sequence"/>
</dbReference>
<dbReference type="PROSITE" id="PS51257">
    <property type="entry name" value="PROKAR_LIPOPROTEIN"/>
    <property type="match status" value="1"/>
</dbReference>
<evidence type="ECO:0000256" key="1">
    <source>
        <dbReference type="SAM" id="MobiDB-lite"/>
    </source>
</evidence>
<evidence type="ECO:0000313" key="2">
    <source>
        <dbReference type="EMBL" id="PPZ92847.1"/>
    </source>
</evidence>
<feature type="compositionally biased region" description="Polar residues" evidence="1">
    <location>
        <begin position="33"/>
        <end position="56"/>
    </location>
</feature>
<evidence type="ECO:0008006" key="4">
    <source>
        <dbReference type="Google" id="ProtNLM"/>
    </source>
</evidence>